<dbReference type="Pfam" id="PF06429">
    <property type="entry name" value="Flg_bbr_C"/>
    <property type="match status" value="1"/>
</dbReference>
<dbReference type="Gene3D" id="2.60.98.20">
    <property type="entry name" value="Flagellar hook protein FlgE"/>
    <property type="match status" value="1"/>
</dbReference>
<dbReference type="InterPro" id="IPR037058">
    <property type="entry name" value="Falgellar_hook_FlgE_sf"/>
</dbReference>
<dbReference type="RefSeq" id="WP_179457275.1">
    <property type="nucleotide sequence ID" value="NZ_BAAAPX010000001.1"/>
</dbReference>
<dbReference type="NCBIfam" id="TIGR03506">
    <property type="entry name" value="FlgEFG_subfam"/>
    <property type="match status" value="1"/>
</dbReference>
<keyword evidence="8" id="KW-0282">Flagellum</keyword>
<comment type="caution">
    <text evidence="8">The sequence shown here is derived from an EMBL/GenBank/DDBJ whole genome shotgun (WGS) entry which is preliminary data.</text>
</comment>
<keyword evidence="3 4" id="KW-0975">Bacterial flagellum</keyword>
<accession>A0A852T3T4</accession>
<dbReference type="PANTHER" id="PTHR30435">
    <property type="entry name" value="FLAGELLAR PROTEIN"/>
    <property type="match status" value="1"/>
</dbReference>
<evidence type="ECO:0000256" key="1">
    <source>
        <dbReference type="ARBA" id="ARBA00004117"/>
    </source>
</evidence>
<dbReference type="InterPro" id="IPR001444">
    <property type="entry name" value="Flag_bb_rod_N"/>
</dbReference>
<dbReference type="Pfam" id="PF22692">
    <property type="entry name" value="LlgE_F_G_D1"/>
    <property type="match status" value="1"/>
</dbReference>
<keyword evidence="8" id="KW-0966">Cell projection</keyword>
<feature type="domain" description="Flagellar basal body rod protein N-terminal" evidence="5">
    <location>
        <begin position="5"/>
        <end position="35"/>
    </location>
</feature>
<comment type="function">
    <text evidence="4">A flexible structure which links the flagellar filament to the drive apparatus in the basal body.</text>
</comment>
<protein>
    <recommendedName>
        <fullName evidence="4">Flagellar hook protein FlgE</fullName>
    </recommendedName>
</protein>
<dbReference type="GO" id="GO:0009425">
    <property type="term" value="C:bacterial-type flagellum basal body"/>
    <property type="evidence" value="ECO:0007669"/>
    <property type="project" value="UniProtKB-SubCell"/>
</dbReference>
<dbReference type="InterPro" id="IPR020013">
    <property type="entry name" value="Flagellar_FlgE/F/G"/>
</dbReference>
<evidence type="ECO:0000256" key="3">
    <source>
        <dbReference type="ARBA" id="ARBA00023143"/>
    </source>
</evidence>
<organism evidence="8 9">
    <name type="scientific">Leifsonia soli</name>
    <dbReference type="NCBI Taxonomy" id="582665"/>
    <lineage>
        <taxon>Bacteria</taxon>
        <taxon>Bacillati</taxon>
        <taxon>Actinomycetota</taxon>
        <taxon>Actinomycetes</taxon>
        <taxon>Micrococcales</taxon>
        <taxon>Microbacteriaceae</taxon>
        <taxon>Leifsonia</taxon>
    </lineage>
</organism>
<dbReference type="SUPFAM" id="SSF117143">
    <property type="entry name" value="Flagellar hook protein flgE"/>
    <property type="match status" value="1"/>
</dbReference>
<evidence type="ECO:0000256" key="2">
    <source>
        <dbReference type="ARBA" id="ARBA00009677"/>
    </source>
</evidence>
<feature type="domain" description="Flagellar basal-body/hook protein C-terminal" evidence="6">
    <location>
        <begin position="344"/>
        <end position="388"/>
    </location>
</feature>
<dbReference type="Pfam" id="PF00460">
    <property type="entry name" value="Flg_bb_rod"/>
    <property type="match status" value="1"/>
</dbReference>
<comment type="similarity">
    <text evidence="2 4">Belongs to the flagella basal body rod proteins family.</text>
</comment>
<dbReference type="InterPro" id="IPR053967">
    <property type="entry name" value="LlgE_F_G-like_D1"/>
</dbReference>
<dbReference type="AlphaFoldDB" id="A0A852T3T4"/>
<dbReference type="Proteomes" id="UP000589620">
    <property type="component" value="Unassembled WGS sequence"/>
</dbReference>
<evidence type="ECO:0000256" key="4">
    <source>
        <dbReference type="RuleBase" id="RU362116"/>
    </source>
</evidence>
<dbReference type="GO" id="GO:0071978">
    <property type="term" value="P:bacterial-type flagellum-dependent swarming motility"/>
    <property type="evidence" value="ECO:0007669"/>
    <property type="project" value="TreeGrafter"/>
</dbReference>
<feature type="domain" description="Flagellar hook protein FlgE/F/G-like D1" evidence="7">
    <location>
        <begin position="95"/>
        <end position="160"/>
    </location>
</feature>
<evidence type="ECO:0000313" key="8">
    <source>
        <dbReference type="EMBL" id="NYD75304.1"/>
    </source>
</evidence>
<gene>
    <name evidence="8" type="ORF">BJ963_002823</name>
</gene>
<proteinExistence type="inferred from homology"/>
<reference evidence="8 9" key="1">
    <citation type="submission" date="2020-07" db="EMBL/GenBank/DDBJ databases">
        <title>Sequencing the genomes of 1000 actinobacteria strains.</title>
        <authorList>
            <person name="Klenk H.-P."/>
        </authorList>
    </citation>
    <scope>NUCLEOTIDE SEQUENCE [LARGE SCALE GENOMIC DNA]</scope>
    <source>
        <strain evidence="8 9">DSM 23871</strain>
    </source>
</reference>
<evidence type="ECO:0000259" key="7">
    <source>
        <dbReference type="Pfam" id="PF22692"/>
    </source>
</evidence>
<dbReference type="GO" id="GO:0005829">
    <property type="term" value="C:cytosol"/>
    <property type="evidence" value="ECO:0007669"/>
    <property type="project" value="TreeGrafter"/>
</dbReference>
<sequence>MLRSLYSGISGLRSHQTMLDVTGNNIANVNTTAFKSSAVQFQDTLSQLVQGAGAPQGQTGGTNPAQIGLGVLVAGISTNFTQGAAQATGRSTDIMINGDGFFVMKVGGETVYTRAGSLDPDALGRLVGPGGAILQGWNAVNGVIQQGGALSDITIPLKAVTPAAATTTSAVTGNLPSDAAVGDQLVRDISVYDANGTARKLTLTFTKTGTGWDVAGSDPTGATGTSALTFTNGVLTGGGALTVGGVAVNLGAVTGYSGITTVAFTDQNGRAAGTLESFTLDKDGTITGLFSNGDKQAVGRIALATFVNPGGLEKGGGSTYRATVNSGAAQLGGPGEDGLGQLQGGSLEMSNVDLSQEFTNLIVAQRGFQANARIITTSDEVLQELTNLKR</sequence>
<dbReference type="InterPro" id="IPR010930">
    <property type="entry name" value="Flg_bb/hook_C_dom"/>
</dbReference>
<evidence type="ECO:0000259" key="5">
    <source>
        <dbReference type="Pfam" id="PF00460"/>
    </source>
</evidence>
<keyword evidence="9" id="KW-1185">Reference proteome</keyword>
<dbReference type="PANTHER" id="PTHR30435:SF1">
    <property type="entry name" value="FLAGELLAR HOOK PROTEIN FLGE"/>
    <property type="match status" value="1"/>
</dbReference>
<dbReference type="EMBL" id="JACCBJ010000001">
    <property type="protein sequence ID" value="NYD75304.1"/>
    <property type="molecule type" value="Genomic_DNA"/>
</dbReference>
<comment type="subcellular location">
    <subcellularLocation>
        <location evidence="1 4">Bacterial flagellum basal body</location>
    </subcellularLocation>
</comment>
<keyword evidence="8" id="KW-0969">Cilium</keyword>
<evidence type="ECO:0000259" key="6">
    <source>
        <dbReference type="Pfam" id="PF06429"/>
    </source>
</evidence>
<evidence type="ECO:0000313" key="9">
    <source>
        <dbReference type="Proteomes" id="UP000589620"/>
    </source>
</evidence>
<name>A0A852T3T4_9MICO</name>
<dbReference type="GO" id="GO:0009424">
    <property type="term" value="C:bacterial-type flagellum hook"/>
    <property type="evidence" value="ECO:0007669"/>
    <property type="project" value="TreeGrafter"/>
</dbReference>
<dbReference type="InterPro" id="IPR037925">
    <property type="entry name" value="FlgE/F/G-like"/>
</dbReference>